<name>A0A811MLE4_9POAL</name>
<evidence type="ECO:0000256" key="1">
    <source>
        <dbReference type="SAM" id="Phobius"/>
    </source>
</evidence>
<keyword evidence="3" id="KW-1185">Reference proteome</keyword>
<gene>
    <name evidence="2" type="ORF">NCGR_LOCUS4015</name>
</gene>
<keyword evidence="1" id="KW-0472">Membrane</keyword>
<dbReference type="Gene3D" id="1.20.1250.20">
    <property type="entry name" value="MFS general substrate transporter like domains"/>
    <property type="match status" value="1"/>
</dbReference>
<dbReference type="OrthoDB" id="1435415at2759"/>
<evidence type="ECO:0000313" key="3">
    <source>
        <dbReference type="Proteomes" id="UP000604825"/>
    </source>
</evidence>
<reference evidence="2" key="1">
    <citation type="submission" date="2020-10" db="EMBL/GenBank/DDBJ databases">
        <authorList>
            <person name="Han B."/>
            <person name="Lu T."/>
            <person name="Zhao Q."/>
            <person name="Huang X."/>
            <person name="Zhao Y."/>
        </authorList>
    </citation>
    <scope>NUCLEOTIDE SEQUENCE</scope>
</reference>
<dbReference type="Proteomes" id="UP000604825">
    <property type="component" value="Unassembled WGS sequence"/>
</dbReference>
<keyword evidence="1" id="KW-0812">Transmembrane</keyword>
<feature type="transmembrane region" description="Helical" evidence="1">
    <location>
        <begin position="121"/>
        <end position="139"/>
    </location>
</feature>
<comment type="caution">
    <text evidence="2">The sequence shown here is derived from an EMBL/GenBank/DDBJ whole genome shotgun (WGS) entry which is preliminary data.</text>
</comment>
<protein>
    <submittedName>
        <fullName evidence="2">Uncharacterized protein</fullName>
    </submittedName>
</protein>
<proteinExistence type="predicted"/>
<evidence type="ECO:0000313" key="2">
    <source>
        <dbReference type="EMBL" id="CAD6206290.1"/>
    </source>
</evidence>
<dbReference type="AlphaFoldDB" id="A0A811MLE4"/>
<dbReference type="EMBL" id="CAJGYO010000001">
    <property type="protein sequence ID" value="CAD6206290.1"/>
    <property type="molecule type" value="Genomic_DNA"/>
</dbReference>
<accession>A0A811MLE4</accession>
<sequence>MPKVSVHAQMGTIASTSFVSSTWVTVASRQGPQACSPAPGSIMAALRNEHEITASRAFVPQSTGLLLPDSKIKTVFDRSVPVIQMNTSFKTGSFLSSLVITAADRATWFAQDLNRSRLDDFYWLLACIGAVNLAFYMLVAAKCSVSYTVIGRSRRRIEIGDGRPEVRFQRKA</sequence>
<keyword evidence="1" id="KW-1133">Transmembrane helix</keyword>
<organism evidence="2 3">
    <name type="scientific">Miscanthus lutarioriparius</name>
    <dbReference type="NCBI Taxonomy" id="422564"/>
    <lineage>
        <taxon>Eukaryota</taxon>
        <taxon>Viridiplantae</taxon>
        <taxon>Streptophyta</taxon>
        <taxon>Embryophyta</taxon>
        <taxon>Tracheophyta</taxon>
        <taxon>Spermatophyta</taxon>
        <taxon>Magnoliopsida</taxon>
        <taxon>Liliopsida</taxon>
        <taxon>Poales</taxon>
        <taxon>Poaceae</taxon>
        <taxon>PACMAD clade</taxon>
        <taxon>Panicoideae</taxon>
        <taxon>Andropogonodae</taxon>
        <taxon>Andropogoneae</taxon>
        <taxon>Saccharinae</taxon>
        <taxon>Miscanthus</taxon>
    </lineage>
</organism>
<dbReference type="InterPro" id="IPR036259">
    <property type="entry name" value="MFS_trans_sf"/>
</dbReference>